<sequence>MSEQIHIEFTTENAAFDGDPSMEIARILRAMAALIANGMAEDETTLRDINGNRVGFCRITTKQEG</sequence>
<name>A0A678W2Z7_9VIRU</name>
<organism evidence="1">
    <name type="scientific">Pseudo-nitzschia multiseries DNA virus</name>
    <dbReference type="NCBI Taxonomy" id="2364897"/>
    <lineage>
        <taxon>Viruses</taxon>
    </lineage>
</organism>
<dbReference type="EMBL" id="MG841150">
    <property type="protein sequence ID" value="AYD75885.1"/>
    <property type="molecule type" value="Genomic_DNA"/>
</dbReference>
<evidence type="ECO:0000313" key="2">
    <source>
        <dbReference type="EMBL" id="AYD75888.1"/>
    </source>
</evidence>
<reference evidence="1" key="1">
    <citation type="submission" date="2018-01" db="EMBL/GenBank/DDBJ databases">
        <title>A diatom virus reveals a new lineage of giant single stranded DNA viruses originating from double stranded DNA phage.</title>
        <authorList>
            <person name="Carlson M.C.G."/>
            <person name="Frischkorn K.R."/>
            <person name="Brumfield S."/>
            <person name="Rocap G."/>
        </authorList>
    </citation>
    <scope>NUCLEOTIDE SEQUENCE</scope>
    <source>
        <strain evidence="1">PmDNAV1</strain>
    </source>
</reference>
<dbReference type="EMBL" id="MG841150">
    <property type="protein sequence ID" value="AYD75888.1"/>
    <property type="molecule type" value="Genomic_DNA"/>
</dbReference>
<evidence type="ECO:0000313" key="1">
    <source>
        <dbReference type="EMBL" id="AYD75885.1"/>
    </source>
</evidence>
<proteinExistence type="predicted"/>
<protein>
    <submittedName>
        <fullName evidence="1">Uncharacterized protein</fullName>
    </submittedName>
</protein>
<accession>A0A678W2Z7</accession>
<gene>
    <name evidence="1" type="ORF">PmDNAV1_gp1</name>
    <name evidence="2" type="ORF">PmDNAV1_gp4</name>
</gene>